<comment type="subunit">
    <text evidence="9">Homopentamer. Pentaxin (or pentraxin) have a discoid arrangement of 5 non-covalently bound subunits.</text>
</comment>
<dbReference type="Proteomes" id="UP000008143">
    <property type="component" value="Chromosome 8"/>
</dbReference>
<dbReference type="CTD" id="100145348"/>
<evidence type="ECO:0000313" key="14">
    <source>
        <dbReference type="RefSeq" id="XP_031746068.1"/>
    </source>
</evidence>
<dbReference type="InterPro" id="IPR001759">
    <property type="entry name" value="PTX_dom"/>
</dbReference>
<keyword evidence="6" id="KW-1015">Disulfide bond</keyword>
<dbReference type="KEGG" id="xtr:100145348"/>
<evidence type="ECO:0000256" key="9">
    <source>
        <dbReference type="RuleBase" id="RU362112"/>
    </source>
</evidence>
<reference evidence="13" key="1">
    <citation type="journal article" date="2002" name="Dev. Dyn.">
        <title>Genetic and genomic tools for Xenopus research: The NIH Xenopus initiative.</title>
        <authorList>
            <person name="Klein S.L."/>
            <person name="Strausberg R.L."/>
            <person name="Wagner L."/>
            <person name="Pontius J."/>
            <person name="Clifton S.W."/>
            <person name="Richardson P."/>
        </authorList>
    </citation>
    <scope>NUCLEOTIDE SEQUENCE</scope>
</reference>
<dbReference type="AGR" id="Xenbase:XB-GENE-5852575"/>
<dbReference type="SUPFAM" id="SSF49899">
    <property type="entry name" value="Concanavalin A-like lectins/glucanases"/>
    <property type="match status" value="1"/>
</dbReference>
<keyword evidence="3 9" id="KW-0479">Metal-binding</keyword>
<evidence type="ECO:0000256" key="3">
    <source>
        <dbReference type="ARBA" id="ARBA00022723"/>
    </source>
</evidence>
<comment type="cofactor">
    <cofactor evidence="9">
        <name>Ca(2+)</name>
        <dbReference type="ChEBI" id="CHEBI:29108"/>
    </cofactor>
    <text evidence="9">Binds 2 calcium ions per subunit.</text>
</comment>
<dbReference type="PhylomeDB" id="B1H1E2"/>
<dbReference type="PANTHER" id="PTHR45869:SF15">
    <property type="entry name" value="PENTRAXIN FAMILY MEMBER"/>
    <property type="match status" value="1"/>
</dbReference>
<keyword evidence="5 9" id="KW-0106">Calcium</keyword>
<comment type="subcellular location">
    <subcellularLocation>
        <location evidence="1 9">Secreted</location>
    </subcellularLocation>
</comment>
<dbReference type="Xenbase" id="XB-GENE-5852575">
    <property type="gene designation" value="XB5852574"/>
</dbReference>
<dbReference type="PROSITE" id="PS51828">
    <property type="entry name" value="PTX_2"/>
    <property type="match status" value="1"/>
</dbReference>
<comment type="caution">
    <text evidence="8">Lacks conserved residue(s) required for the propagation of feature annotation.</text>
</comment>
<dbReference type="GeneID" id="100145348"/>
<evidence type="ECO:0000259" key="10">
    <source>
        <dbReference type="PROSITE" id="PS51828"/>
    </source>
</evidence>
<evidence type="ECO:0000256" key="2">
    <source>
        <dbReference type="ARBA" id="ARBA00022525"/>
    </source>
</evidence>
<evidence type="ECO:0000256" key="6">
    <source>
        <dbReference type="ARBA" id="ARBA00023157"/>
    </source>
</evidence>
<feature type="chain" id="PRO_5033207400" description="Pentraxin family member" evidence="9 13">
    <location>
        <begin position="18"/>
        <end position="243"/>
    </location>
</feature>
<proteinExistence type="evidence at transcript level"/>
<dbReference type="SMART" id="SM00159">
    <property type="entry name" value="PTX"/>
    <property type="match status" value="1"/>
</dbReference>
<evidence type="ECO:0000313" key="15">
    <source>
        <dbReference type="Xenbase" id="XB-GENE-5852575"/>
    </source>
</evidence>
<evidence type="ECO:0000256" key="5">
    <source>
        <dbReference type="ARBA" id="ARBA00022837"/>
    </source>
</evidence>
<organism evidence="11">
    <name type="scientific">Xenopus tropicalis</name>
    <name type="common">Western clawed frog</name>
    <name type="synonym">Silurana tropicalis</name>
    <dbReference type="NCBI Taxonomy" id="8364"/>
    <lineage>
        <taxon>Eukaryota</taxon>
        <taxon>Metazoa</taxon>
        <taxon>Chordata</taxon>
        <taxon>Craniata</taxon>
        <taxon>Vertebrata</taxon>
        <taxon>Euteleostomi</taxon>
        <taxon>Amphibia</taxon>
        <taxon>Batrachia</taxon>
        <taxon>Anura</taxon>
        <taxon>Pipoidea</taxon>
        <taxon>Pipidae</taxon>
        <taxon>Xenopodinae</taxon>
        <taxon>Xenopus</taxon>
        <taxon>Silurana</taxon>
    </lineage>
</organism>
<dbReference type="HOGENOM" id="CLU_032051_2_0_1"/>
<keyword evidence="4 9" id="KW-0732">Signal</keyword>
<dbReference type="OMA" id="YFIKPHA"/>
<evidence type="ECO:0000256" key="4">
    <source>
        <dbReference type="ARBA" id="ARBA00022729"/>
    </source>
</evidence>
<dbReference type="eggNOG" id="ENOG502S201">
    <property type="taxonomic scope" value="Eukaryota"/>
</dbReference>
<feature type="domain" description="Pentraxin (PTX)" evidence="10">
    <location>
        <begin position="21"/>
        <end position="227"/>
    </location>
</feature>
<dbReference type="FunFam" id="2.60.120.200:FF:000070">
    <property type="entry name" value="Serum amyloid P-component"/>
    <property type="match status" value="1"/>
</dbReference>
<dbReference type="InterPro" id="IPR013320">
    <property type="entry name" value="ConA-like_dom_sf"/>
</dbReference>
<evidence type="ECO:0000313" key="11">
    <source>
        <dbReference type="EMBL" id="AAI60574.1"/>
    </source>
</evidence>
<dbReference type="InterPro" id="IPR051005">
    <property type="entry name" value="Pentraxin_domain"/>
</dbReference>
<dbReference type="Gene3D" id="2.60.120.200">
    <property type="match status" value="1"/>
</dbReference>
<evidence type="ECO:0000256" key="1">
    <source>
        <dbReference type="ARBA" id="ARBA00004613"/>
    </source>
</evidence>
<sequence length="243" mass="28056">MEMRVLWLFLFAGSVAQEDMDRNVFLFSTPSKTDYVVLNPEVTEPLHNLTFCLRSYTDQMNQALLTTGTPQSQKRNMFVIFQSPTDYIQTSPYFYTSIYINNTLVSIKTKAVVLDWIHRCVTWDSNTGVLQLWVNGKVFPRRVLQKGFSIDLGEGISLGQMQKDDWSPTPPFQGEISDVHMWNEVLPPETIWQVLLNNRYINGNVISWRSLNYTIIGDVTVQPKLQCRYGNEPRSLHSQCSMD</sequence>
<accession>B1H1E2</accession>
<evidence type="ECO:0000256" key="8">
    <source>
        <dbReference type="PROSITE-ProRule" id="PRU01172"/>
    </source>
</evidence>
<dbReference type="GO" id="GO:0046872">
    <property type="term" value="F:metal ion binding"/>
    <property type="evidence" value="ECO:0007669"/>
    <property type="project" value="UniProtKB-KW"/>
</dbReference>
<dbReference type="ExpressionAtlas" id="B1H1E2">
    <property type="expression patterns" value="differential"/>
</dbReference>
<keyword evidence="2" id="KW-0964">Secreted</keyword>
<dbReference type="PANTHER" id="PTHR45869">
    <property type="entry name" value="C-REACTIVE PROTEIN-RELATED"/>
    <property type="match status" value="1"/>
</dbReference>
<dbReference type="PROSITE" id="PS00289">
    <property type="entry name" value="PTX_1"/>
    <property type="match status" value="1"/>
</dbReference>
<evidence type="ECO:0000313" key="12">
    <source>
        <dbReference type="Proteomes" id="UP000008143"/>
    </source>
</evidence>
<name>B1H1E2_XENTR</name>
<evidence type="ECO:0000313" key="13">
    <source>
        <dbReference type="RefSeq" id="NP_001120292.1"/>
    </source>
</evidence>
<dbReference type="PRINTS" id="PR00895">
    <property type="entry name" value="PENTAXIN"/>
</dbReference>
<dbReference type="Pfam" id="PF00354">
    <property type="entry name" value="Pentaxin"/>
    <property type="match status" value="1"/>
</dbReference>
<reference evidence="13 14" key="3">
    <citation type="submission" date="2025-04" db="UniProtKB">
        <authorList>
            <consortium name="RefSeq"/>
        </authorList>
    </citation>
    <scope>IDENTIFICATION</scope>
    <source>
        <strain evidence="14">Nigerian</strain>
        <tissue evidence="14">Liver and blood</tissue>
    </source>
</reference>
<gene>
    <name evidence="15" type="primary">XB5852574</name>
    <name evidence="11 13 14" type="synonym">LOC100145348</name>
    <name evidence="15" type="synonym">XB5852574 [provisional:crp]</name>
</gene>
<dbReference type="RefSeq" id="NP_001120292.1">
    <property type="nucleotide sequence ID" value="NM_001126820.1"/>
</dbReference>
<dbReference type="AlphaFoldDB" id="B1H1E2"/>
<protein>
    <recommendedName>
        <fullName evidence="9">Pentraxin family member</fullName>
    </recommendedName>
</protein>
<keyword evidence="12" id="KW-1185">Reference proteome</keyword>
<comment type="similarity">
    <text evidence="7 9">Belongs to the pentraxin family.</text>
</comment>
<dbReference type="InterPro" id="IPR030476">
    <property type="entry name" value="Pentaxin_CS"/>
</dbReference>
<dbReference type="RefSeq" id="XP_031746068.1">
    <property type="nucleotide sequence ID" value="XM_031890208.1"/>
</dbReference>
<dbReference type="OrthoDB" id="547680at2759"/>
<evidence type="ECO:0000256" key="7">
    <source>
        <dbReference type="ARBA" id="ARBA00038102"/>
    </source>
</evidence>
<reference evidence="11" key="2">
    <citation type="submission" date="2008-03" db="EMBL/GenBank/DDBJ databases">
        <authorList>
            <consortium name="NIH - Xenopus Gene Collection (XGC) project"/>
        </authorList>
    </citation>
    <scope>NUCLEOTIDE SEQUENCE [LARGE SCALE MRNA]</scope>
    <source>
        <strain evidence="11">N6</strain>
        <tissue evidence="11">Lung</tissue>
    </source>
</reference>
<feature type="signal peptide" evidence="9">
    <location>
        <begin position="1"/>
        <end position="17"/>
    </location>
</feature>
<dbReference type="EMBL" id="BC160574">
    <property type="protein sequence ID" value="AAI60574.1"/>
    <property type="molecule type" value="mRNA"/>
</dbReference>
<dbReference type="GO" id="GO:0005576">
    <property type="term" value="C:extracellular region"/>
    <property type="evidence" value="ECO:0007669"/>
    <property type="project" value="UniProtKB-SubCell"/>
</dbReference>